<feature type="transmembrane region" description="Helical" evidence="2">
    <location>
        <begin position="230"/>
        <end position="248"/>
    </location>
</feature>
<evidence type="ECO:0000313" key="3">
    <source>
        <dbReference type="EMBL" id="GHO92981.1"/>
    </source>
</evidence>
<feature type="compositionally biased region" description="Low complexity" evidence="1">
    <location>
        <begin position="417"/>
        <end position="430"/>
    </location>
</feature>
<dbReference type="EMBL" id="BNJK01000001">
    <property type="protein sequence ID" value="GHO92981.1"/>
    <property type="molecule type" value="Genomic_DNA"/>
</dbReference>
<proteinExistence type="predicted"/>
<feature type="region of interest" description="Disordered" evidence="1">
    <location>
        <begin position="172"/>
        <end position="223"/>
    </location>
</feature>
<protein>
    <submittedName>
        <fullName evidence="3">Uncharacterized protein</fullName>
    </submittedName>
</protein>
<sequence>MPKDHTERRLYRKSPGRQYESDPLRSRSDKSQSGRGENTEQSERWATRGSTGHKSTTAPLAQRPDPRRTRQLLRQNIIASKARQAEEGDQEQEQYLSSSLEEYGSRHGSRSGRLPSRELIDTEEFGGTEEEWQELEAGMEIDPDYEDEHPRLKYSEEDLIYPEGVPVRSGAVPYDAAYPPAPSRSTRRLPPEELYEDEYDEYEEEYDEYEEEEERPRPRRRRKGSLTRRGLLMGIGAAAVVGTGVAAYEYAPKIPQAIGDTGANIEKQLQDAFNKGVAQGAEAARKELITALDNLEGFTLEGAVTAARLTRVAYDVFVSPVIQFGANIATDFLSAMLKAFKTARMLLAGVYQDNATLQAIQKVLESWVDQVTTMPKQLNTITQADLDGAQAYLRALQRKIEDEKKQLQNNGTPVAGTPTAQPNAKATPKATPKPKQ</sequence>
<dbReference type="AlphaFoldDB" id="A0A8J3IEQ7"/>
<feature type="compositionally biased region" description="Low complexity" evidence="1">
    <location>
        <begin position="93"/>
        <end position="102"/>
    </location>
</feature>
<evidence type="ECO:0000256" key="1">
    <source>
        <dbReference type="SAM" id="MobiDB-lite"/>
    </source>
</evidence>
<evidence type="ECO:0000256" key="2">
    <source>
        <dbReference type="SAM" id="Phobius"/>
    </source>
</evidence>
<gene>
    <name evidence="3" type="ORF">KSF_030290</name>
</gene>
<feature type="region of interest" description="Disordered" evidence="1">
    <location>
        <begin position="1"/>
        <end position="131"/>
    </location>
</feature>
<dbReference type="Proteomes" id="UP000597444">
    <property type="component" value="Unassembled WGS sequence"/>
</dbReference>
<organism evidence="3 4">
    <name type="scientific">Reticulibacter mediterranei</name>
    <dbReference type="NCBI Taxonomy" id="2778369"/>
    <lineage>
        <taxon>Bacteria</taxon>
        <taxon>Bacillati</taxon>
        <taxon>Chloroflexota</taxon>
        <taxon>Ktedonobacteria</taxon>
        <taxon>Ktedonobacterales</taxon>
        <taxon>Reticulibacteraceae</taxon>
        <taxon>Reticulibacter</taxon>
    </lineage>
</organism>
<feature type="compositionally biased region" description="Polar residues" evidence="1">
    <location>
        <begin position="48"/>
        <end position="59"/>
    </location>
</feature>
<keyword evidence="4" id="KW-1185">Reference proteome</keyword>
<evidence type="ECO:0000313" key="4">
    <source>
        <dbReference type="Proteomes" id="UP000597444"/>
    </source>
</evidence>
<feature type="compositionally biased region" description="Basic and acidic residues" evidence="1">
    <location>
        <begin position="19"/>
        <end position="46"/>
    </location>
</feature>
<feature type="compositionally biased region" description="Acidic residues" evidence="1">
    <location>
        <begin position="121"/>
        <end position="131"/>
    </location>
</feature>
<accession>A0A8J3IEQ7</accession>
<feature type="compositionally biased region" description="Acidic residues" evidence="1">
    <location>
        <begin position="193"/>
        <end position="213"/>
    </location>
</feature>
<feature type="region of interest" description="Disordered" evidence="1">
    <location>
        <begin position="402"/>
        <end position="436"/>
    </location>
</feature>
<name>A0A8J3IEQ7_9CHLR</name>
<dbReference type="RefSeq" id="WP_220203791.1">
    <property type="nucleotide sequence ID" value="NZ_BNJK01000001.1"/>
</dbReference>
<comment type="caution">
    <text evidence="3">The sequence shown here is derived from an EMBL/GenBank/DDBJ whole genome shotgun (WGS) entry which is preliminary data.</text>
</comment>
<reference evidence="3" key="1">
    <citation type="submission" date="2020-10" db="EMBL/GenBank/DDBJ databases">
        <title>Taxonomic study of unclassified bacteria belonging to the class Ktedonobacteria.</title>
        <authorList>
            <person name="Yabe S."/>
            <person name="Wang C.M."/>
            <person name="Zheng Y."/>
            <person name="Sakai Y."/>
            <person name="Cavaletti L."/>
            <person name="Monciardini P."/>
            <person name="Donadio S."/>
        </authorList>
    </citation>
    <scope>NUCLEOTIDE SEQUENCE</scope>
    <source>
        <strain evidence="3">ID150040</strain>
    </source>
</reference>
<keyword evidence="2" id="KW-0472">Membrane</keyword>
<keyword evidence="2" id="KW-0812">Transmembrane</keyword>
<keyword evidence="2" id="KW-1133">Transmembrane helix</keyword>